<protein>
    <submittedName>
        <fullName evidence="2">Acyl-CoA carboxylase epsilon subunit-like protein</fullName>
    </submittedName>
</protein>
<gene>
    <name evidence="2" type="ORF">EV378_4454</name>
</gene>
<dbReference type="RefSeq" id="WP_243653699.1">
    <property type="nucleotide sequence ID" value="NZ_SMFZ01000002.1"/>
</dbReference>
<dbReference type="AlphaFoldDB" id="A0A4R1HJ34"/>
<evidence type="ECO:0000313" key="2">
    <source>
        <dbReference type="EMBL" id="TCK20495.1"/>
    </source>
</evidence>
<accession>A0A4R1HJ34</accession>
<organism evidence="2 3">
    <name type="scientific">Pseudonocardia endophytica</name>
    <dbReference type="NCBI Taxonomy" id="401976"/>
    <lineage>
        <taxon>Bacteria</taxon>
        <taxon>Bacillati</taxon>
        <taxon>Actinomycetota</taxon>
        <taxon>Actinomycetes</taxon>
        <taxon>Pseudonocardiales</taxon>
        <taxon>Pseudonocardiaceae</taxon>
        <taxon>Pseudonocardia</taxon>
    </lineage>
</organism>
<dbReference type="EMBL" id="SMFZ01000002">
    <property type="protein sequence ID" value="TCK20495.1"/>
    <property type="molecule type" value="Genomic_DNA"/>
</dbReference>
<dbReference type="InterPro" id="IPR032716">
    <property type="entry name" value="ACC_epsilon"/>
</dbReference>
<feature type="region of interest" description="Disordered" evidence="1">
    <location>
        <begin position="44"/>
        <end position="85"/>
    </location>
</feature>
<comment type="caution">
    <text evidence="2">The sequence shown here is derived from an EMBL/GenBank/DDBJ whole genome shotgun (WGS) entry which is preliminary data.</text>
</comment>
<dbReference type="GO" id="GO:0004658">
    <property type="term" value="F:propionyl-CoA carboxylase activity"/>
    <property type="evidence" value="ECO:0007669"/>
    <property type="project" value="InterPro"/>
</dbReference>
<sequence>MSADEQDAEATGQTPEERRALFRVLSGTPDDAEMAALTAVVAAAASAGGDDAPSSEPDLWSHPASQLRAPLHAGPGAWRASGLPR</sequence>
<evidence type="ECO:0000256" key="1">
    <source>
        <dbReference type="SAM" id="MobiDB-lite"/>
    </source>
</evidence>
<reference evidence="2 3" key="1">
    <citation type="submission" date="2019-03" db="EMBL/GenBank/DDBJ databases">
        <title>Sequencing the genomes of 1000 actinobacteria strains.</title>
        <authorList>
            <person name="Klenk H.-P."/>
        </authorList>
    </citation>
    <scope>NUCLEOTIDE SEQUENCE [LARGE SCALE GENOMIC DNA]</scope>
    <source>
        <strain evidence="2 3">DSM 44969</strain>
    </source>
</reference>
<dbReference type="GO" id="GO:0003989">
    <property type="term" value="F:acetyl-CoA carboxylase activity"/>
    <property type="evidence" value="ECO:0007669"/>
    <property type="project" value="InterPro"/>
</dbReference>
<dbReference type="Pfam" id="PF13822">
    <property type="entry name" value="ACC_epsilon"/>
    <property type="match status" value="1"/>
</dbReference>
<keyword evidence="3" id="KW-1185">Reference proteome</keyword>
<name>A0A4R1HJ34_PSEEN</name>
<evidence type="ECO:0000313" key="3">
    <source>
        <dbReference type="Proteomes" id="UP000295560"/>
    </source>
</evidence>
<proteinExistence type="predicted"/>
<dbReference type="Proteomes" id="UP000295560">
    <property type="component" value="Unassembled WGS sequence"/>
</dbReference>